<dbReference type="GO" id="GO:0006882">
    <property type="term" value="P:intracellular zinc ion homeostasis"/>
    <property type="evidence" value="ECO:0007669"/>
    <property type="project" value="TreeGrafter"/>
</dbReference>
<proteinExistence type="predicted"/>
<reference evidence="6 7" key="1">
    <citation type="submission" date="2017-09" db="EMBL/GenBank/DDBJ databases">
        <title>Depth-based differentiation of microbial function through sediment-hosted aquifers and enrichment of novel symbionts in the deep terrestrial subsurface.</title>
        <authorList>
            <person name="Probst A.J."/>
            <person name="Ladd B."/>
            <person name="Jarett J.K."/>
            <person name="Geller-Mcgrath D.E."/>
            <person name="Sieber C.M."/>
            <person name="Emerson J.B."/>
            <person name="Anantharaman K."/>
            <person name="Thomas B.C."/>
            <person name="Malmstrom R."/>
            <person name="Stieglmeier M."/>
            <person name="Klingl A."/>
            <person name="Woyke T."/>
            <person name="Ryan C.M."/>
            <person name="Banfield J.F."/>
        </authorList>
    </citation>
    <scope>NUCLEOTIDE SEQUENCE [LARGE SCALE GENOMIC DNA]</scope>
    <source>
        <strain evidence="6">CG08_land_8_20_14_0_20_45_16</strain>
    </source>
</reference>
<feature type="transmembrane region" description="Helical" evidence="5">
    <location>
        <begin position="192"/>
        <end position="214"/>
    </location>
</feature>
<dbReference type="PANTHER" id="PTHR16950:SF16">
    <property type="entry name" value="ZINC TRANSPORTER ZIP13"/>
    <property type="match status" value="1"/>
</dbReference>
<evidence type="ECO:0000256" key="2">
    <source>
        <dbReference type="ARBA" id="ARBA00022692"/>
    </source>
</evidence>
<comment type="caution">
    <text evidence="6">The sequence shown here is derived from an EMBL/GenBank/DDBJ whole genome shotgun (WGS) entry which is preliminary data.</text>
</comment>
<dbReference type="Proteomes" id="UP000231343">
    <property type="component" value="Unassembled WGS sequence"/>
</dbReference>
<dbReference type="GO" id="GO:0016020">
    <property type="term" value="C:membrane"/>
    <property type="evidence" value="ECO:0007669"/>
    <property type="project" value="UniProtKB-SubCell"/>
</dbReference>
<sequence>MIWLYTLGSVFIVSLISLIGVVTVALKQDFLQKIINFLVSLSAGGLLGGAFFHLLPEASEQFGFTPSLGAYILGGILLFFVLEKLVAWRHCHITTCKEHPHSIAVMNLIGDGLHNFIDGMIIAGTFLASPPLGITTTIAVIFHEIPQEIGDFGVLIHGGFSRRRALAMNFLCALTAVLGAIVILFLNIEIKTVTAVLVPLTAGGFIYIAVSDLIPELRKEIRPLNSLLQLIFILLGLGIMYLLVD</sequence>
<dbReference type="GO" id="GO:0005385">
    <property type="term" value="F:zinc ion transmembrane transporter activity"/>
    <property type="evidence" value="ECO:0007669"/>
    <property type="project" value="TreeGrafter"/>
</dbReference>
<name>A0A2H0XY29_UNCSA</name>
<evidence type="ECO:0000313" key="6">
    <source>
        <dbReference type="EMBL" id="PIS29822.1"/>
    </source>
</evidence>
<keyword evidence="4 5" id="KW-0472">Membrane</keyword>
<feature type="transmembrane region" description="Helical" evidence="5">
    <location>
        <begin position="6"/>
        <end position="27"/>
    </location>
</feature>
<feature type="transmembrane region" description="Helical" evidence="5">
    <location>
        <begin position="166"/>
        <end position="186"/>
    </location>
</feature>
<feature type="transmembrane region" description="Helical" evidence="5">
    <location>
        <begin position="61"/>
        <end position="82"/>
    </location>
</feature>
<dbReference type="AlphaFoldDB" id="A0A2H0XY29"/>
<dbReference type="PANTHER" id="PTHR16950">
    <property type="entry name" value="ZINC TRANSPORTER SLC39A7 HISTIDINE-RICH MEMBRANE PROTEIN KE4"/>
    <property type="match status" value="1"/>
</dbReference>
<dbReference type="Pfam" id="PF02535">
    <property type="entry name" value="Zip"/>
    <property type="match status" value="2"/>
</dbReference>
<comment type="subcellular location">
    <subcellularLocation>
        <location evidence="1">Membrane</location>
        <topology evidence="1">Multi-pass membrane protein</topology>
    </subcellularLocation>
</comment>
<keyword evidence="2 5" id="KW-0812">Transmembrane</keyword>
<feature type="transmembrane region" description="Helical" evidence="5">
    <location>
        <begin position="34"/>
        <end position="55"/>
    </location>
</feature>
<gene>
    <name evidence="6" type="ORF">COT42_04310</name>
</gene>
<organism evidence="6 7">
    <name type="scientific">Candidatus Saganbacteria bacterium CG08_land_8_20_14_0_20_45_16</name>
    <dbReference type="NCBI Taxonomy" id="2014293"/>
    <lineage>
        <taxon>Bacteria</taxon>
        <taxon>Bacillati</taxon>
        <taxon>Saganbacteria</taxon>
    </lineage>
</organism>
<evidence type="ECO:0000256" key="3">
    <source>
        <dbReference type="ARBA" id="ARBA00022989"/>
    </source>
</evidence>
<dbReference type="InterPro" id="IPR003689">
    <property type="entry name" value="ZIP"/>
</dbReference>
<feature type="transmembrane region" description="Helical" evidence="5">
    <location>
        <begin position="226"/>
        <end position="244"/>
    </location>
</feature>
<evidence type="ECO:0000256" key="5">
    <source>
        <dbReference type="SAM" id="Phobius"/>
    </source>
</evidence>
<evidence type="ECO:0000313" key="7">
    <source>
        <dbReference type="Proteomes" id="UP000231343"/>
    </source>
</evidence>
<evidence type="ECO:0000256" key="1">
    <source>
        <dbReference type="ARBA" id="ARBA00004141"/>
    </source>
</evidence>
<evidence type="ECO:0000256" key="4">
    <source>
        <dbReference type="ARBA" id="ARBA00023136"/>
    </source>
</evidence>
<keyword evidence="3 5" id="KW-1133">Transmembrane helix</keyword>
<accession>A0A2H0XY29</accession>
<dbReference type="EMBL" id="PEYM01000071">
    <property type="protein sequence ID" value="PIS29822.1"/>
    <property type="molecule type" value="Genomic_DNA"/>
</dbReference>
<protein>
    <submittedName>
        <fullName evidence="6">ZIP family metal transporter</fullName>
    </submittedName>
</protein>